<organism evidence="1 2">
    <name type="scientific">Ochrobactrum soli</name>
    <dbReference type="NCBI Taxonomy" id="2448455"/>
    <lineage>
        <taxon>Bacteria</taxon>
        <taxon>Pseudomonadati</taxon>
        <taxon>Pseudomonadota</taxon>
        <taxon>Alphaproteobacteria</taxon>
        <taxon>Hyphomicrobiales</taxon>
        <taxon>Brucellaceae</taxon>
        <taxon>Brucella/Ochrobactrum group</taxon>
        <taxon>Ochrobactrum</taxon>
    </lineage>
</organism>
<comment type="caution">
    <text evidence="1">The sequence shown here is derived from an EMBL/GenBank/DDBJ whole genome shotgun (WGS) entry which is preliminary data.</text>
</comment>
<name>A0A849KJ25_9HYPH</name>
<dbReference type="InterPro" id="IPR029044">
    <property type="entry name" value="Nucleotide-diphossugar_trans"/>
</dbReference>
<evidence type="ECO:0000313" key="1">
    <source>
        <dbReference type="EMBL" id="NNU60393.1"/>
    </source>
</evidence>
<evidence type="ECO:0008006" key="3">
    <source>
        <dbReference type="Google" id="ProtNLM"/>
    </source>
</evidence>
<dbReference type="RefSeq" id="WP_121536151.1">
    <property type="nucleotide sequence ID" value="NZ_JABFCY010000004.1"/>
</dbReference>
<dbReference type="EMBL" id="JABFCY010000004">
    <property type="protein sequence ID" value="NNU60393.1"/>
    <property type="molecule type" value="Genomic_DNA"/>
</dbReference>
<accession>A0A849KJ25</accession>
<sequence>MDICTFWYGPRLREVDRICLASMVMTGQRVKLFAYAPIENVPSGVELHDANAVLPESAFTRLDCDYPNFRSSRTIVQFSDIFRIMLMKHQQGVWLDTDVFLVKQFHPDPQKPYLARENRFRVGVSALYFPPDHPIIGEFEAYMGATYSLPRWLGVRRGTLRPLYYRAIGKEVTPASIGITVFGNDGISRLARKYGVFKKAAQQENFYYWVGKDATRIYDPAYGLEPLNHPDFIGFHVHKKHKEVVSLQPGSFYMWMRDQVKPLLEHNDNIELSKAGRPTADRLVSNI</sequence>
<dbReference type="Proteomes" id="UP000574931">
    <property type="component" value="Unassembled WGS sequence"/>
</dbReference>
<reference evidence="1 2" key="1">
    <citation type="submission" date="2020-05" db="EMBL/GenBank/DDBJ databases">
        <title>Draft Genome Sequence of Ochrobactrum soli Isolated from Stable Fly Gut.</title>
        <authorList>
            <person name="Pileggi M.T."/>
            <person name="Vazhakkala L.J."/>
            <person name="Wong C.N."/>
        </authorList>
    </citation>
    <scope>NUCLEOTIDE SEQUENCE [LARGE SCALE GENOMIC DNA]</scope>
    <source>
        <strain evidence="1 2">MTP-C0764</strain>
    </source>
</reference>
<proteinExistence type="predicted"/>
<evidence type="ECO:0000313" key="2">
    <source>
        <dbReference type="Proteomes" id="UP000574931"/>
    </source>
</evidence>
<dbReference type="SUPFAM" id="SSF53448">
    <property type="entry name" value="Nucleotide-diphospho-sugar transferases"/>
    <property type="match status" value="1"/>
</dbReference>
<dbReference type="Gene3D" id="3.90.550.20">
    <property type="match status" value="1"/>
</dbReference>
<dbReference type="AlphaFoldDB" id="A0A849KJ25"/>
<protein>
    <recommendedName>
        <fullName evidence="3">Alpha 1,4-glycosyltransferase domain-containing protein</fullName>
    </recommendedName>
</protein>
<gene>
    <name evidence="1" type="ORF">HKX02_08990</name>
</gene>
<keyword evidence="2" id="KW-1185">Reference proteome</keyword>